<protein>
    <submittedName>
        <fullName evidence="1">Uncharacterized protein</fullName>
    </submittedName>
</protein>
<sequence length="72" mass="8323">MVHSVLTLRRYSDPSVSSRVELNNNEQENMITRRRKDVECAIEAKCGLFYRDMMKGQEMEGGGRHTAVDFTK</sequence>
<keyword evidence="2" id="KW-1185">Reference proteome</keyword>
<name>A0A2A3EAJ3_APICC</name>
<organism evidence="1 2">
    <name type="scientific">Apis cerana cerana</name>
    <name type="common">Oriental honeybee</name>
    <dbReference type="NCBI Taxonomy" id="94128"/>
    <lineage>
        <taxon>Eukaryota</taxon>
        <taxon>Metazoa</taxon>
        <taxon>Ecdysozoa</taxon>
        <taxon>Arthropoda</taxon>
        <taxon>Hexapoda</taxon>
        <taxon>Insecta</taxon>
        <taxon>Pterygota</taxon>
        <taxon>Neoptera</taxon>
        <taxon>Endopterygota</taxon>
        <taxon>Hymenoptera</taxon>
        <taxon>Apocrita</taxon>
        <taxon>Aculeata</taxon>
        <taxon>Apoidea</taxon>
        <taxon>Anthophila</taxon>
        <taxon>Apidae</taxon>
        <taxon>Apis</taxon>
    </lineage>
</organism>
<dbReference type="AlphaFoldDB" id="A0A2A3EAJ3"/>
<evidence type="ECO:0000313" key="1">
    <source>
        <dbReference type="EMBL" id="PBC28229.1"/>
    </source>
</evidence>
<proteinExistence type="predicted"/>
<accession>A0A2A3EAJ3</accession>
<gene>
    <name evidence="1" type="ORF">APICC_00578</name>
</gene>
<dbReference type="Proteomes" id="UP000242457">
    <property type="component" value="Unassembled WGS sequence"/>
</dbReference>
<evidence type="ECO:0000313" key="2">
    <source>
        <dbReference type="Proteomes" id="UP000242457"/>
    </source>
</evidence>
<dbReference type="EMBL" id="KZ288322">
    <property type="protein sequence ID" value="PBC28229.1"/>
    <property type="molecule type" value="Genomic_DNA"/>
</dbReference>
<reference evidence="1 2" key="1">
    <citation type="submission" date="2014-07" db="EMBL/GenBank/DDBJ databases">
        <title>Genomic and transcriptomic analysis on Apis cerana provide comprehensive insights into honey bee biology.</title>
        <authorList>
            <person name="Diao Q."/>
            <person name="Sun L."/>
            <person name="Zheng H."/>
            <person name="Zheng H."/>
            <person name="Xu S."/>
            <person name="Wang S."/>
            <person name="Zeng Z."/>
            <person name="Hu F."/>
            <person name="Su S."/>
            <person name="Wu J."/>
        </authorList>
    </citation>
    <scope>NUCLEOTIDE SEQUENCE [LARGE SCALE GENOMIC DNA]</scope>
    <source>
        <tissue evidence="1">Pupae without intestine</tissue>
    </source>
</reference>